<accession>A0A183D265</accession>
<dbReference type="Gene3D" id="2.60.200.20">
    <property type="match status" value="1"/>
</dbReference>
<name>A0A183D265_9BILA</name>
<evidence type="ECO:0000313" key="3">
    <source>
        <dbReference type="WBParaSite" id="GPUH_0000281101-mRNA-1"/>
    </source>
</evidence>
<proteinExistence type="predicted"/>
<dbReference type="WBParaSite" id="GPUH_0000281101-mRNA-1">
    <property type="protein sequence ID" value="GPUH_0000281101-mRNA-1"/>
    <property type="gene ID" value="GPUH_0000281101"/>
</dbReference>
<dbReference type="OrthoDB" id="433755at2759"/>
<dbReference type="AlphaFoldDB" id="A0A183D265"/>
<evidence type="ECO:0000313" key="1">
    <source>
        <dbReference type="EMBL" id="VDK36488.1"/>
    </source>
</evidence>
<dbReference type="SUPFAM" id="SSF49879">
    <property type="entry name" value="SMAD/FHA domain"/>
    <property type="match status" value="1"/>
</dbReference>
<keyword evidence="2" id="KW-1185">Reference proteome</keyword>
<gene>
    <name evidence="1" type="ORF">GPUH_LOCUS2807</name>
</gene>
<protein>
    <submittedName>
        <fullName evidence="3">Alpha/beta hydrolase</fullName>
    </submittedName>
</protein>
<reference evidence="1 2" key="2">
    <citation type="submission" date="2018-11" db="EMBL/GenBank/DDBJ databases">
        <authorList>
            <consortium name="Pathogen Informatics"/>
        </authorList>
    </citation>
    <scope>NUCLEOTIDE SEQUENCE [LARGE SCALE GENOMIC DNA]</scope>
</reference>
<sequence>MSIAKPELDYTVPPFACAPSADDHYGVEVIKNGALIDRIDFERRKATTFLLIGRLQSCDIQLEHPSISRYTIFLT</sequence>
<reference evidence="3" key="1">
    <citation type="submission" date="2016-06" db="UniProtKB">
        <authorList>
            <consortium name="WormBaseParasite"/>
        </authorList>
    </citation>
    <scope>IDENTIFICATION</scope>
</reference>
<dbReference type="EMBL" id="UYRT01004442">
    <property type="protein sequence ID" value="VDK36488.1"/>
    <property type="molecule type" value="Genomic_DNA"/>
</dbReference>
<dbReference type="InterPro" id="IPR008984">
    <property type="entry name" value="SMAD_FHA_dom_sf"/>
</dbReference>
<organism evidence="3">
    <name type="scientific">Gongylonema pulchrum</name>
    <dbReference type="NCBI Taxonomy" id="637853"/>
    <lineage>
        <taxon>Eukaryota</taxon>
        <taxon>Metazoa</taxon>
        <taxon>Ecdysozoa</taxon>
        <taxon>Nematoda</taxon>
        <taxon>Chromadorea</taxon>
        <taxon>Rhabditida</taxon>
        <taxon>Spirurina</taxon>
        <taxon>Spiruromorpha</taxon>
        <taxon>Spiruroidea</taxon>
        <taxon>Gongylonematidae</taxon>
        <taxon>Gongylonema</taxon>
    </lineage>
</organism>
<dbReference type="Proteomes" id="UP000271098">
    <property type="component" value="Unassembled WGS sequence"/>
</dbReference>
<evidence type="ECO:0000313" key="2">
    <source>
        <dbReference type="Proteomes" id="UP000271098"/>
    </source>
</evidence>